<dbReference type="Proteomes" id="UP000199024">
    <property type="component" value="Unassembled WGS sequence"/>
</dbReference>
<sequence>MANPSGLSCTPVVDRSESFARFSAVSGKPLWRALVSSALALVATLAPSVLHAQRVTLSTSVTPLASAASDQAVVPDSAPVTLTVRLAPGAARLAALKQRLADQLNPASAEYHHWLTPQQFAASFGATDEQVAAATQWLNTQALSVSAVSAAHTTLTVTGPAARVESAFAVSLHQLQIGGIAYYANVSQPSLPDDAAALIAGVSGLDNLPPALTLTGSTATDVPGALAAALDANTTPILTLASTACDADVAQADLDTYTALFQQANAQGITVLAASACPTGLGAFPASLGEVTAIALPSATAAANPVLVEARPPWQAAPGLPADQLRHEPDLTSTSVSAFSQALSTIALSAGGRLGNVNATLYDLAPIAGLYTQTDGATDTWEPATGLGLVDLDKLIQVYPRGTGSSFTGIAASNYAPVYGSSVTFTGTVTSGTGGAIPTGTVTFTTSTGTTLGSGALNASGVATYSNSTLPTGTTTVTANYSGDTTYATSKSPTAAVFVTQYPLVLTATVSTGTTVGSTYTVTVNTTTGNGGSVETIGTPTGTVTVTLSGTTTSYTGAWQATGPSTASATISIPASIVGTSSLLISCAGDATFYCPNPITTTVTVGKATPVLTFSYTPNPAVSGAAIAFTASLPAVGTAAVPTGNVRFFDNGTLINAGTLASGTVQATGTDITAATHTITATYDGDANYVTVTKIATGSGVTSTAVTPSATKNTGQAFSFTATITPAALISSTLPTGSVIFYDGTTALGTGTITGTAASINVASLSTTVAHTITAVYSGDGLYAPSTSPAVTIAASTLISTTTTVVPSSTKNTGQSFSFTATITPGTVGTSAPTGSVQFFDGTTALGTAIVTSNIATLTVGSLSSTVAHTITGTYSGDTNYATSTSSAVTVNAAAGNTASVTTITASPATVTTPGTTVTYTATVAAATASTTVPTGTVAVTLGSTALCTITLTAGTGSCAPIATLASGSNVITASYSGDTTYATSTGSTTVTVSSTAVVGTLTATVTPATGAYNTTAAVTATVAVATGSTIPTGATVSASYSGLTGVYTGVVSAGTATITLPVPPPATYNILVSCVTTTAFSCSNTVNLPFVATQSASTTSLSISPVTVLGGQSFTLTATVAPSPGTTTLTTALPTGTVTFYNNGAAIGSANVNSSGVAIRTTSLAAGATGVYTATYNGDKNYLTSTTASSTNITATKITPSIVFFSNGSPTLQGLNVIFTIQVTNSQAQAGTVPTPSGTVTLYDTATGIPLFIGTATLGSNGVATGIGTFTTTGLFAGPHTVYAVYGGDGNYLPITSSTITVDVSDFQLSFSPQTLSVSRGGSVTTTIAATPIDQFNGTITMSCAPPGDILTTCTIAPATLSGGGSAILTITTTAAGKSIGGVQAALRLTGGTMLSMLFFFAIPRGRRRKLRSAVLVALAVFSLGIASNIGCGNSISTTGTTTTSGGTPLGTAVFTVTAQGQETIGTNRHSYPLQVTVTQ</sequence>
<keyword evidence="4" id="KW-1185">Reference proteome</keyword>
<organism evidence="3 4">
    <name type="scientific">Granulicella pectinivorans</name>
    <dbReference type="NCBI Taxonomy" id="474950"/>
    <lineage>
        <taxon>Bacteria</taxon>
        <taxon>Pseudomonadati</taxon>
        <taxon>Acidobacteriota</taxon>
        <taxon>Terriglobia</taxon>
        <taxon>Terriglobales</taxon>
        <taxon>Acidobacteriaceae</taxon>
        <taxon>Granulicella</taxon>
    </lineage>
</organism>
<dbReference type="GO" id="GO:0004252">
    <property type="term" value="F:serine-type endopeptidase activity"/>
    <property type="evidence" value="ECO:0007669"/>
    <property type="project" value="InterPro"/>
</dbReference>
<proteinExistence type="predicted"/>
<dbReference type="GO" id="GO:0008240">
    <property type="term" value="F:tripeptidyl-peptidase activity"/>
    <property type="evidence" value="ECO:0007669"/>
    <property type="project" value="TreeGrafter"/>
</dbReference>
<dbReference type="PANTHER" id="PTHR14218">
    <property type="entry name" value="PROTEASE S8 TRIPEPTIDYL PEPTIDASE I CLN2"/>
    <property type="match status" value="1"/>
</dbReference>
<dbReference type="RefSeq" id="WP_089841075.1">
    <property type="nucleotide sequence ID" value="NZ_FOZL01000001.1"/>
</dbReference>
<reference evidence="3 4" key="1">
    <citation type="submission" date="2016-10" db="EMBL/GenBank/DDBJ databases">
        <authorList>
            <person name="de Groot N.N."/>
        </authorList>
    </citation>
    <scope>NUCLEOTIDE SEQUENCE [LARGE SCALE GENOMIC DNA]</scope>
    <source>
        <strain evidence="3 4">DSM 21001</strain>
    </source>
</reference>
<keyword evidence="1" id="KW-1133">Transmembrane helix</keyword>
<feature type="transmembrane region" description="Helical" evidence="1">
    <location>
        <begin position="1416"/>
        <end position="1437"/>
    </location>
</feature>
<dbReference type="SUPFAM" id="SSF52743">
    <property type="entry name" value="Subtilisin-like"/>
    <property type="match status" value="1"/>
</dbReference>
<gene>
    <name evidence="3" type="ORF">SAMN05421771_3492</name>
</gene>
<dbReference type="InterPro" id="IPR013783">
    <property type="entry name" value="Ig-like_fold"/>
</dbReference>
<keyword evidence="1" id="KW-0472">Membrane</keyword>
<evidence type="ECO:0000259" key="2">
    <source>
        <dbReference type="SMART" id="SM00944"/>
    </source>
</evidence>
<dbReference type="InterPro" id="IPR036852">
    <property type="entry name" value="Peptidase_S8/S53_dom_sf"/>
</dbReference>
<protein>
    <submittedName>
        <fullName evidence="3">Ig-like domain (Group 3)</fullName>
    </submittedName>
</protein>
<dbReference type="SUPFAM" id="SSF54897">
    <property type="entry name" value="Protease propeptides/inhibitors"/>
    <property type="match status" value="1"/>
</dbReference>
<dbReference type="SMART" id="SM00944">
    <property type="entry name" value="Pro-kuma_activ"/>
    <property type="match status" value="1"/>
</dbReference>
<feature type="transmembrane region" description="Helical" evidence="1">
    <location>
        <begin position="1386"/>
        <end position="1404"/>
    </location>
</feature>
<keyword evidence="1" id="KW-0812">Transmembrane</keyword>
<dbReference type="Pfam" id="PF16640">
    <property type="entry name" value="Big_3_5"/>
    <property type="match status" value="7"/>
</dbReference>
<evidence type="ECO:0000256" key="1">
    <source>
        <dbReference type="SAM" id="Phobius"/>
    </source>
</evidence>
<evidence type="ECO:0000313" key="4">
    <source>
        <dbReference type="Proteomes" id="UP000199024"/>
    </source>
</evidence>
<dbReference type="CDD" id="cd11377">
    <property type="entry name" value="Pro-peptidase_S53"/>
    <property type="match status" value="1"/>
</dbReference>
<dbReference type="InterPro" id="IPR015366">
    <property type="entry name" value="S53_propep"/>
</dbReference>
<name>A0A1I6MS42_9BACT</name>
<dbReference type="EMBL" id="FOZL01000001">
    <property type="protein sequence ID" value="SFS18535.1"/>
    <property type="molecule type" value="Genomic_DNA"/>
</dbReference>
<dbReference type="PANTHER" id="PTHR14218:SF15">
    <property type="entry name" value="TRIPEPTIDYL-PEPTIDASE 1"/>
    <property type="match status" value="1"/>
</dbReference>
<feature type="domain" description="Peptidase S53 activation" evidence="2">
    <location>
        <begin position="65"/>
        <end position="208"/>
    </location>
</feature>
<dbReference type="InterPro" id="IPR050819">
    <property type="entry name" value="Tripeptidyl-peptidase_I"/>
</dbReference>
<dbReference type="OrthoDB" id="119314at2"/>
<evidence type="ECO:0000313" key="3">
    <source>
        <dbReference type="EMBL" id="SFS18535.1"/>
    </source>
</evidence>
<dbReference type="STRING" id="474950.SAMN05421771_3492"/>
<accession>A0A1I6MS42</accession>
<dbReference type="GO" id="GO:0006508">
    <property type="term" value="P:proteolysis"/>
    <property type="evidence" value="ECO:0007669"/>
    <property type="project" value="InterPro"/>
</dbReference>
<dbReference type="Gene3D" id="2.60.40.10">
    <property type="entry name" value="Immunoglobulins"/>
    <property type="match status" value="7"/>
</dbReference>
<dbReference type="InterPro" id="IPR032109">
    <property type="entry name" value="Big_3_5"/>
</dbReference>
<dbReference type="Pfam" id="PF09286">
    <property type="entry name" value="Pro-kuma_activ"/>
    <property type="match status" value="1"/>
</dbReference>